<name>A0A1Z5HQP2_9FIRM</name>
<comment type="caution">
    <text evidence="1">The sequence shown here is derived from an EMBL/GenBank/DDBJ whole genome shotgun (WGS) entry which is preliminary data.</text>
</comment>
<protein>
    <submittedName>
        <fullName evidence="1">Uncharacterized protein</fullName>
    </submittedName>
</protein>
<proteinExistence type="predicted"/>
<keyword evidence="2" id="KW-1185">Reference proteome</keyword>
<dbReference type="Proteomes" id="UP000197032">
    <property type="component" value="Unassembled WGS sequence"/>
</dbReference>
<sequence length="44" mass="5312">MLFYHRNNSVVNNYFSRHHDDISGCPICLILIRPFTPYVFLERI</sequence>
<organism evidence="1 2">
    <name type="scientific">Calderihabitans maritimus</name>
    <dbReference type="NCBI Taxonomy" id="1246530"/>
    <lineage>
        <taxon>Bacteria</taxon>
        <taxon>Bacillati</taxon>
        <taxon>Bacillota</taxon>
        <taxon>Clostridia</taxon>
        <taxon>Neomoorellales</taxon>
        <taxon>Calderihabitantaceae</taxon>
        <taxon>Calderihabitans</taxon>
    </lineage>
</organism>
<gene>
    <name evidence="1" type="ORF">KKC1_10130</name>
</gene>
<dbReference type="EMBL" id="BDGJ01000035">
    <property type="protein sequence ID" value="GAW91852.1"/>
    <property type="molecule type" value="Genomic_DNA"/>
</dbReference>
<evidence type="ECO:0000313" key="1">
    <source>
        <dbReference type="EMBL" id="GAW91852.1"/>
    </source>
</evidence>
<evidence type="ECO:0000313" key="2">
    <source>
        <dbReference type="Proteomes" id="UP000197032"/>
    </source>
</evidence>
<accession>A0A1Z5HQP2</accession>
<dbReference type="AlphaFoldDB" id="A0A1Z5HQP2"/>
<reference evidence="2" key="1">
    <citation type="journal article" date="2017" name="Appl. Environ. Microbiol.">
        <title>Genomic analysis of Calderihabitans maritimus KKC1, a thermophilic hydrogenogenic carboxydotrophic bacterium isolated from marine sediment.</title>
        <authorList>
            <person name="Omae K."/>
            <person name="Yoneda Y."/>
            <person name="Fukuyama Y."/>
            <person name="Yoshida T."/>
            <person name="Sako Y."/>
        </authorList>
    </citation>
    <scope>NUCLEOTIDE SEQUENCE [LARGE SCALE GENOMIC DNA]</scope>
    <source>
        <strain evidence="2">KKC1</strain>
    </source>
</reference>